<dbReference type="PROSITE" id="PS01091">
    <property type="entry name" value="TATD_3"/>
    <property type="match status" value="1"/>
</dbReference>
<feature type="binding site" evidence="4">
    <location>
        <position position="210"/>
    </location>
    <ligand>
        <name>a divalent metal cation</name>
        <dbReference type="ChEBI" id="CHEBI:60240"/>
        <label>1</label>
    </ligand>
</feature>
<dbReference type="InterPro" id="IPR001130">
    <property type="entry name" value="TatD-like"/>
</dbReference>
<dbReference type="RefSeq" id="WP_180549331.1">
    <property type="nucleotide sequence ID" value="NZ_JACCKX010000001.1"/>
</dbReference>
<dbReference type="Proteomes" id="UP000589716">
    <property type="component" value="Unassembled WGS sequence"/>
</dbReference>
<dbReference type="PIRSF" id="PIRSF005902">
    <property type="entry name" value="DNase_TatD"/>
    <property type="match status" value="1"/>
</dbReference>
<comment type="similarity">
    <text evidence="1">Belongs to the metallo-dependent hydrolases superfamily. TatD-type hydrolase family.</text>
</comment>
<evidence type="ECO:0000313" key="6">
    <source>
        <dbReference type="Proteomes" id="UP000589716"/>
    </source>
</evidence>
<keyword evidence="2 4" id="KW-0479">Metal-binding</keyword>
<dbReference type="SUPFAM" id="SSF51556">
    <property type="entry name" value="Metallo-dependent hydrolases"/>
    <property type="match status" value="1"/>
</dbReference>
<dbReference type="CDD" id="cd01310">
    <property type="entry name" value="TatD_DNAse"/>
    <property type="match status" value="1"/>
</dbReference>
<feature type="binding site" evidence="4">
    <location>
        <position position="8"/>
    </location>
    <ligand>
        <name>a divalent metal cation</name>
        <dbReference type="ChEBI" id="CHEBI:60240"/>
        <label>1</label>
    </ligand>
</feature>
<feature type="binding site" evidence="4">
    <location>
        <position position="137"/>
    </location>
    <ligand>
        <name>a divalent metal cation</name>
        <dbReference type="ChEBI" id="CHEBI:60240"/>
        <label>2</label>
    </ligand>
</feature>
<organism evidence="5 6">
    <name type="scientific">Ottowia beijingensis</name>
    <dbReference type="NCBI Taxonomy" id="1207057"/>
    <lineage>
        <taxon>Bacteria</taxon>
        <taxon>Pseudomonadati</taxon>
        <taxon>Pseudomonadota</taxon>
        <taxon>Betaproteobacteria</taxon>
        <taxon>Burkholderiales</taxon>
        <taxon>Comamonadaceae</taxon>
        <taxon>Ottowia</taxon>
    </lineage>
</organism>
<dbReference type="FunFam" id="3.20.20.140:FF:000005">
    <property type="entry name" value="TatD family hydrolase"/>
    <property type="match status" value="1"/>
</dbReference>
<evidence type="ECO:0000256" key="1">
    <source>
        <dbReference type="ARBA" id="ARBA00009275"/>
    </source>
</evidence>
<dbReference type="Gene3D" id="3.20.20.140">
    <property type="entry name" value="Metal-dependent hydrolases"/>
    <property type="match status" value="1"/>
</dbReference>
<dbReference type="PANTHER" id="PTHR46124">
    <property type="entry name" value="D-AMINOACYL-TRNA DEACYLASE"/>
    <property type="match status" value="1"/>
</dbReference>
<protein>
    <submittedName>
        <fullName evidence="5">TatD family hydrolase</fullName>
    </submittedName>
</protein>
<accession>A0A853IV56</accession>
<evidence type="ECO:0000313" key="5">
    <source>
        <dbReference type="EMBL" id="NZA00790.1"/>
    </source>
</evidence>
<feature type="binding site" evidence="4">
    <location>
        <position position="97"/>
    </location>
    <ligand>
        <name>a divalent metal cation</name>
        <dbReference type="ChEBI" id="CHEBI:60240"/>
        <label>1</label>
    </ligand>
</feature>
<proteinExistence type="inferred from homology"/>
<sequence length="280" mass="30345">MAFWIDTHCHLDAGNFSADVAAVRARAASENVALCVIPAVEVTAFEAVRTLAHRFGDAYALGIHPMYVQWALHDALARLDQALTAHTDDPRLVAVGEIGLDYFVPELTEDPLRERQEHFFREQLKLAGRHGLPVILHVRRSVDQVLKGLREIGVPGGIAHAFNGSRQQADMFLDMGFRLGFGGAVTYERATRLRALAAELPADAIVMETDAPDIPPHWLYATAEQRAAGHGQGRNEPGELPRIGAEVAQLRGVPPAAWAATTTGNALAALPGLQRLVRGP</sequence>
<feature type="binding site" evidence="4">
    <location>
        <position position="160"/>
    </location>
    <ligand>
        <name>a divalent metal cation</name>
        <dbReference type="ChEBI" id="CHEBI:60240"/>
        <label>2</label>
    </ligand>
</feature>
<comment type="caution">
    <text evidence="5">The sequence shown here is derived from an EMBL/GenBank/DDBJ whole genome shotgun (WGS) entry which is preliminary data.</text>
</comment>
<feature type="binding site" evidence="4">
    <location>
        <position position="10"/>
    </location>
    <ligand>
        <name>a divalent metal cation</name>
        <dbReference type="ChEBI" id="CHEBI:60240"/>
        <label>1</label>
    </ligand>
</feature>
<keyword evidence="3 5" id="KW-0378">Hydrolase</keyword>
<dbReference type="InterPro" id="IPR032466">
    <property type="entry name" value="Metal_Hydrolase"/>
</dbReference>
<dbReference type="GO" id="GO:0046872">
    <property type="term" value="F:metal ion binding"/>
    <property type="evidence" value="ECO:0007669"/>
    <property type="project" value="UniProtKB-KW"/>
</dbReference>
<name>A0A853IV56_9BURK</name>
<dbReference type="InterPro" id="IPR018228">
    <property type="entry name" value="DNase_TatD-rel_CS"/>
</dbReference>
<dbReference type="Pfam" id="PF01026">
    <property type="entry name" value="TatD_DNase"/>
    <property type="match status" value="1"/>
</dbReference>
<dbReference type="GO" id="GO:0016788">
    <property type="term" value="F:hydrolase activity, acting on ester bonds"/>
    <property type="evidence" value="ECO:0007669"/>
    <property type="project" value="InterPro"/>
</dbReference>
<evidence type="ECO:0000256" key="3">
    <source>
        <dbReference type="ARBA" id="ARBA00022801"/>
    </source>
</evidence>
<gene>
    <name evidence="5" type="ORF">H0I39_01560</name>
</gene>
<evidence type="ECO:0000256" key="2">
    <source>
        <dbReference type="ARBA" id="ARBA00022723"/>
    </source>
</evidence>
<keyword evidence="6" id="KW-1185">Reference proteome</keyword>
<dbReference type="AlphaFoldDB" id="A0A853IV56"/>
<evidence type="ECO:0000256" key="4">
    <source>
        <dbReference type="PIRSR" id="PIRSR005902-1"/>
    </source>
</evidence>
<dbReference type="EMBL" id="JACCKX010000001">
    <property type="protein sequence ID" value="NZA00790.1"/>
    <property type="molecule type" value="Genomic_DNA"/>
</dbReference>
<reference evidence="5 6" key="1">
    <citation type="submission" date="2020-07" db="EMBL/GenBank/DDBJ databases">
        <authorList>
            <person name="Maaloum M."/>
        </authorList>
    </citation>
    <scope>NUCLEOTIDE SEQUENCE [LARGE SCALE GENOMIC DNA]</scope>
    <source>
        <strain evidence="5 6">GCS-AN-3</strain>
    </source>
</reference>
<dbReference type="PANTHER" id="PTHR46124:SF2">
    <property type="entry name" value="D-AMINOACYL-TRNA DEACYLASE"/>
    <property type="match status" value="1"/>
</dbReference>